<dbReference type="Proteomes" id="UP000198508">
    <property type="component" value="Unassembled WGS sequence"/>
</dbReference>
<evidence type="ECO:0000313" key="2">
    <source>
        <dbReference type="Proteomes" id="UP000198508"/>
    </source>
</evidence>
<dbReference type="InterPro" id="IPR037012">
    <property type="entry name" value="NanQ/TabA/YiaL_sf"/>
</dbReference>
<name>A0A1I0DDE6_9FIRM</name>
<evidence type="ECO:0000313" key="1">
    <source>
        <dbReference type="EMBL" id="SET30029.1"/>
    </source>
</evidence>
<dbReference type="PANTHER" id="PTHR34986:SF1">
    <property type="entry name" value="PROTEIN YIAL"/>
    <property type="match status" value="1"/>
</dbReference>
<dbReference type="InterPro" id="IPR004375">
    <property type="entry name" value="NanQ/TabA/YiaL"/>
</dbReference>
<proteinExistence type="predicted"/>
<dbReference type="GeneID" id="93276276"/>
<dbReference type="Pfam" id="PF04074">
    <property type="entry name" value="DUF386"/>
    <property type="match status" value="1"/>
</dbReference>
<dbReference type="SUPFAM" id="SSF51197">
    <property type="entry name" value="Clavaminate synthase-like"/>
    <property type="match status" value="1"/>
</dbReference>
<dbReference type="NCBIfam" id="TIGR00022">
    <property type="entry name" value="YhcH/YjgK/YiaL family protein"/>
    <property type="match status" value="1"/>
</dbReference>
<sequence length="150" mass="16949">MYFANISISEKYNYLEEKFRKAYKWLAETDISALGVGSYPIDGDVVVANVQEYTTYPASEASFETHEKFFDIQYMASGREMFGVCKREGLKVKERIEENDLIFYQEPEFSGSVLLEEGDLIVVAPEDAHKPRCVAGAPCQVKKVVVKVAV</sequence>
<reference evidence="2" key="1">
    <citation type="submission" date="2016-10" db="EMBL/GenBank/DDBJ databases">
        <authorList>
            <person name="Varghese N."/>
            <person name="Submissions S."/>
        </authorList>
    </citation>
    <scope>NUCLEOTIDE SEQUENCE [LARGE SCALE GENOMIC DNA]</scope>
    <source>
        <strain evidence="2">NLAE-zl-G277</strain>
    </source>
</reference>
<dbReference type="AlphaFoldDB" id="A0A1I0DDE6"/>
<accession>A0A1I0DDE6</accession>
<dbReference type="RefSeq" id="WP_092361343.1">
    <property type="nucleotide sequence ID" value="NZ_CAKXUV010000002.1"/>
</dbReference>
<dbReference type="Gene3D" id="2.60.120.370">
    <property type="entry name" value="YhcH/YjgK/YiaL"/>
    <property type="match status" value="1"/>
</dbReference>
<organism evidence="1 2">
    <name type="scientific">Enterocloster lavalensis</name>
    <dbReference type="NCBI Taxonomy" id="460384"/>
    <lineage>
        <taxon>Bacteria</taxon>
        <taxon>Bacillati</taxon>
        <taxon>Bacillota</taxon>
        <taxon>Clostridia</taxon>
        <taxon>Lachnospirales</taxon>
        <taxon>Lachnospiraceae</taxon>
        <taxon>Enterocloster</taxon>
    </lineage>
</organism>
<gene>
    <name evidence="1" type="ORF">SAMN05216313_104117</name>
</gene>
<dbReference type="EMBL" id="FOIM01000004">
    <property type="protein sequence ID" value="SET30029.1"/>
    <property type="molecule type" value="Genomic_DNA"/>
</dbReference>
<dbReference type="STRING" id="460384.SAMN05216313_104117"/>
<dbReference type="GO" id="GO:0005829">
    <property type="term" value="C:cytosol"/>
    <property type="evidence" value="ECO:0007669"/>
    <property type="project" value="TreeGrafter"/>
</dbReference>
<dbReference type="PANTHER" id="PTHR34986">
    <property type="entry name" value="EVOLVED BETA-GALACTOSIDASE SUBUNIT BETA"/>
    <property type="match status" value="1"/>
</dbReference>
<keyword evidence="2" id="KW-1185">Reference proteome</keyword>
<protein>
    <submittedName>
        <fullName evidence="1">YhcH/YjgK/YiaL family protein</fullName>
    </submittedName>
</protein>